<protein>
    <recommendedName>
        <fullName evidence="3">DUF2288 domain-containing protein</fullName>
    </recommendedName>
</protein>
<sequence>MQTNPEKDTELRLKVNSETARLAWSELEKHFAQGNVVWVANELDLVEVAVRISHDDKTTITQWMVDGKVAKVSDQQALDWQAADAALWAVVVSPFILVQQEKPTKPTKH</sequence>
<dbReference type="AlphaFoldDB" id="A0A1E8PKR5"/>
<accession>A0A1E8PKR5</accession>
<gene>
    <name evidence="1" type="ORF">BA896_019595</name>
</gene>
<name>A0A1E8PKR5_9BURK</name>
<evidence type="ECO:0008006" key="3">
    <source>
        <dbReference type="Google" id="ProtNLM"/>
    </source>
</evidence>
<reference evidence="1 2" key="1">
    <citation type="submission" date="2016-10" db="EMBL/GenBank/DDBJ databases">
        <title>Updated version of Genome Assembly of Janthinobacterium lividum ERGS5:01.</title>
        <authorList>
            <person name="Kumar R."/>
            <person name="Acharya V."/>
            <person name="Singh D."/>
        </authorList>
    </citation>
    <scope>NUCLEOTIDE SEQUENCE [LARGE SCALE GENOMIC DNA]</scope>
    <source>
        <strain evidence="1 2">ERGS5:01</strain>
    </source>
</reference>
<dbReference type="EMBL" id="MAQB02000010">
    <property type="protein sequence ID" value="OFJ46816.1"/>
    <property type="molecule type" value="Genomic_DNA"/>
</dbReference>
<proteinExistence type="predicted"/>
<comment type="caution">
    <text evidence="1">The sequence shown here is derived from an EMBL/GenBank/DDBJ whole genome shotgun (WGS) entry which is preliminary data.</text>
</comment>
<evidence type="ECO:0000313" key="1">
    <source>
        <dbReference type="EMBL" id="OFJ46816.1"/>
    </source>
</evidence>
<evidence type="ECO:0000313" key="2">
    <source>
        <dbReference type="Proteomes" id="UP000092634"/>
    </source>
</evidence>
<dbReference type="InterPro" id="IPR018741">
    <property type="entry name" value="DUF2288"/>
</dbReference>
<dbReference type="Pfam" id="PF10052">
    <property type="entry name" value="DUF2288"/>
    <property type="match status" value="1"/>
</dbReference>
<organism evidence="1 2">
    <name type="scientific">Janthinobacterium lividum</name>
    <dbReference type="NCBI Taxonomy" id="29581"/>
    <lineage>
        <taxon>Bacteria</taxon>
        <taxon>Pseudomonadati</taxon>
        <taxon>Pseudomonadota</taxon>
        <taxon>Betaproteobacteria</taxon>
        <taxon>Burkholderiales</taxon>
        <taxon>Oxalobacteraceae</taxon>
        <taxon>Janthinobacterium</taxon>
    </lineage>
</organism>
<dbReference type="Proteomes" id="UP000092634">
    <property type="component" value="Unassembled WGS sequence"/>
</dbReference>